<feature type="region of interest" description="Disordered" evidence="1">
    <location>
        <begin position="276"/>
        <end position="303"/>
    </location>
</feature>
<dbReference type="CDD" id="cd18186">
    <property type="entry name" value="BTB_POZ_ZBTB_KLHL-like"/>
    <property type="match status" value="1"/>
</dbReference>
<name>A0A2J6RT08_HYAVF</name>
<dbReference type="SUPFAM" id="SSF54695">
    <property type="entry name" value="POZ domain"/>
    <property type="match status" value="1"/>
</dbReference>
<accession>A0A2J6RT08</accession>
<dbReference type="InterPro" id="IPR000210">
    <property type="entry name" value="BTB/POZ_dom"/>
</dbReference>
<protein>
    <recommendedName>
        <fullName evidence="2">BTB domain-containing protein</fullName>
    </recommendedName>
</protein>
<keyword evidence="4" id="KW-1185">Reference proteome</keyword>
<dbReference type="Gene3D" id="3.30.710.10">
    <property type="entry name" value="Potassium Channel Kv1.1, Chain A"/>
    <property type="match status" value="1"/>
</dbReference>
<dbReference type="Proteomes" id="UP000235786">
    <property type="component" value="Unassembled WGS sequence"/>
</dbReference>
<dbReference type="AlphaFoldDB" id="A0A2J6RT08"/>
<dbReference type="OrthoDB" id="6359816at2759"/>
<dbReference type="InterPro" id="IPR011333">
    <property type="entry name" value="SKP1/BTB/POZ_sf"/>
</dbReference>
<sequence>MPGLGDIRGHVRRGLKLKPSTPSGRDKHRVGGGGSDLFVEVGSIDEREGNVNKPAVAKNKVEKDNPIDNWKYQNTELYNSFNSSVTLFVGDNKVPFVAHTRMLRKNSPFFHAACKREWLRKDRSVQLPEDDPDAVNTMLYWVYHNRLGVPERMFHRDTPVGVDATMESAPGLLAKVYVLAEKYQMVALMNDTIEALIFWHREHLKNGKIPAKVIQYVFETIPDPEKFAFPQFINYLVDLQYEAADFMKAKEDLPFEFLFQYCAQWTVLKSQSRVAAQARNPNPPQVPSQHRATNHPQVPSHPKGAPIHILVSNNLGPQGKELKRYLMIPENDNE</sequence>
<dbReference type="PROSITE" id="PS50097">
    <property type="entry name" value="BTB"/>
    <property type="match status" value="1"/>
</dbReference>
<dbReference type="PANTHER" id="PTHR47843">
    <property type="entry name" value="BTB DOMAIN-CONTAINING PROTEIN-RELATED"/>
    <property type="match status" value="1"/>
</dbReference>
<feature type="compositionally biased region" description="Polar residues" evidence="1">
    <location>
        <begin position="287"/>
        <end position="297"/>
    </location>
</feature>
<reference evidence="3 4" key="1">
    <citation type="submission" date="2016-04" db="EMBL/GenBank/DDBJ databases">
        <title>A degradative enzymes factory behind the ericoid mycorrhizal symbiosis.</title>
        <authorList>
            <consortium name="DOE Joint Genome Institute"/>
            <person name="Martino E."/>
            <person name="Morin E."/>
            <person name="Grelet G."/>
            <person name="Kuo A."/>
            <person name="Kohler A."/>
            <person name="Daghino S."/>
            <person name="Barry K."/>
            <person name="Choi C."/>
            <person name="Cichocki N."/>
            <person name="Clum A."/>
            <person name="Copeland A."/>
            <person name="Hainaut M."/>
            <person name="Haridas S."/>
            <person name="Labutti K."/>
            <person name="Lindquist E."/>
            <person name="Lipzen A."/>
            <person name="Khouja H.-R."/>
            <person name="Murat C."/>
            <person name="Ohm R."/>
            <person name="Olson A."/>
            <person name="Spatafora J."/>
            <person name="Veneault-Fourrey C."/>
            <person name="Henrissat B."/>
            <person name="Grigoriev I."/>
            <person name="Martin F."/>
            <person name="Perotto S."/>
        </authorList>
    </citation>
    <scope>NUCLEOTIDE SEQUENCE [LARGE SCALE GENOMIC DNA]</scope>
    <source>
        <strain evidence="3 4">F</strain>
    </source>
</reference>
<evidence type="ECO:0000259" key="2">
    <source>
        <dbReference type="PROSITE" id="PS50097"/>
    </source>
</evidence>
<dbReference type="SMART" id="SM00225">
    <property type="entry name" value="BTB"/>
    <property type="match status" value="1"/>
</dbReference>
<proteinExistence type="predicted"/>
<feature type="region of interest" description="Disordered" evidence="1">
    <location>
        <begin position="1"/>
        <end position="34"/>
    </location>
</feature>
<dbReference type="STRING" id="1149755.A0A2J6RT08"/>
<evidence type="ECO:0000313" key="3">
    <source>
        <dbReference type="EMBL" id="PMD41659.1"/>
    </source>
</evidence>
<dbReference type="PANTHER" id="PTHR47843:SF2">
    <property type="entry name" value="BTB DOMAIN-CONTAINING PROTEIN"/>
    <property type="match status" value="1"/>
</dbReference>
<evidence type="ECO:0000256" key="1">
    <source>
        <dbReference type="SAM" id="MobiDB-lite"/>
    </source>
</evidence>
<dbReference type="EMBL" id="KZ613944">
    <property type="protein sequence ID" value="PMD41659.1"/>
    <property type="molecule type" value="Genomic_DNA"/>
</dbReference>
<dbReference type="Pfam" id="PF00651">
    <property type="entry name" value="BTB"/>
    <property type="match status" value="1"/>
</dbReference>
<organism evidence="3 4">
    <name type="scientific">Hyaloscypha variabilis (strain UAMH 11265 / GT02V1 / F)</name>
    <name type="common">Meliniomyces variabilis</name>
    <dbReference type="NCBI Taxonomy" id="1149755"/>
    <lineage>
        <taxon>Eukaryota</taxon>
        <taxon>Fungi</taxon>
        <taxon>Dikarya</taxon>
        <taxon>Ascomycota</taxon>
        <taxon>Pezizomycotina</taxon>
        <taxon>Leotiomycetes</taxon>
        <taxon>Helotiales</taxon>
        <taxon>Hyaloscyphaceae</taxon>
        <taxon>Hyaloscypha</taxon>
        <taxon>Hyaloscypha variabilis</taxon>
    </lineage>
</organism>
<feature type="domain" description="BTB" evidence="2">
    <location>
        <begin position="83"/>
        <end position="151"/>
    </location>
</feature>
<gene>
    <name evidence="3" type="ORF">L207DRAFT_582089</name>
</gene>
<evidence type="ECO:0000313" key="4">
    <source>
        <dbReference type="Proteomes" id="UP000235786"/>
    </source>
</evidence>